<dbReference type="CDD" id="cd01189">
    <property type="entry name" value="INT_ICEBs1_C_like"/>
    <property type="match status" value="1"/>
</dbReference>
<accession>A0ABW0PV81</accession>
<dbReference type="Pfam" id="PF00589">
    <property type="entry name" value="Phage_integrase"/>
    <property type="match status" value="1"/>
</dbReference>
<evidence type="ECO:0000313" key="8">
    <source>
        <dbReference type="EMBL" id="MFC5516530.1"/>
    </source>
</evidence>
<evidence type="ECO:0000259" key="6">
    <source>
        <dbReference type="PROSITE" id="PS51898"/>
    </source>
</evidence>
<sequence>MSIRKRTWTTAAGEDKTAWVVDYVDQGGKRRLKTFSRKKEADAFSATAKVEVREGVHVADSASATVATAGKLWVATAAAAGLERTTIVSYQSHLDLHIVPLIGEMRVSALSIPLLRAFEDDLRAASRSPAMIKKVMVSLGSLLADAQERGLTTRNAVRDIRGRRGRGENRQEKRLKGKLRVGADIPTREEVKALVGALSNRWRPLLLTAIFTGLRASELRGLRWEDVDLEKREIRVHRRADRFNAIGKPKSASSERTVPAPPIVINTLREWKLACPRATSRRTDPSGKPIMVLDLVFPNGAGKVEQLNNIVRRGLHPALLAAGVTIETEGLDEQGNHIPAPKYPGIHALRHFFASWCINRKEDGGLGLPPKVVQERMGHSTITMTMDTYGHLFPRGDDAAELAAAETALLG</sequence>
<evidence type="ECO:0000256" key="3">
    <source>
        <dbReference type="ARBA" id="ARBA00023125"/>
    </source>
</evidence>
<dbReference type="InterPro" id="IPR011010">
    <property type="entry name" value="DNA_brk_join_enz"/>
</dbReference>
<dbReference type="RefSeq" id="WP_266344219.1">
    <property type="nucleotide sequence ID" value="NZ_JAPKNH010000004.1"/>
</dbReference>
<keyword evidence="2" id="KW-0229">DNA integration</keyword>
<keyword evidence="9" id="KW-1185">Reference proteome</keyword>
<dbReference type="InterPro" id="IPR002104">
    <property type="entry name" value="Integrase_catalytic"/>
</dbReference>
<name>A0ABW0PV81_9HYPH</name>
<dbReference type="PROSITE" id="PS51898">
    <property type="entry name" value="TYR_RECOMBINASE"/>
    <property type="match status" value="1"/>
</dbReference>
<dbReference type="PANTHER" id="PTHR30349">
    <property type="entry name" value="PHAGE INTEGRASE-RELATED"/>
    <property type="match status" value="1"/>
</dbReference>
<evidence type="ECO:0000256" key="2">
    <source>
        <dbReference type="ARBA" id="ARBA00022908"/>
    </source>
</evidence>
<dbReference type="Gene3D" id="1.10.150.130">
    <property type="match status" value="1"/>
</dbReference>
<evidence type="ECO:0000256" key="1">
    <source>
        <dbReference type="ARBA" id="ARBA00008857"/>
    </source>
</evidence>
<comment type="similarity">
    <text evidence="1">Belongs to the 'phage' integrase family.</text>
</comment>
<dbReference type="InterPro" id="IPR050090">
    <property type="entry name" value="Tyrosine_recombinase_XerCD"/>
</dbReference>
<dbReference type="Proteomes" id="UP001596150">
    <property type="component" value="Unassembled WGS sequence"/>
</dbReference>
<dbReference type="InterPro" id="IPR010998">
    <property type="entry name" value="Integrase_recombinase_N"/>
</dbReference>
<keyword evidence="4" id="KW-0233">DNA recombination</keyword>
<dbReference type="SUPFAM" id="SSF56349">
    <property type="entry name" value="DNA breaking-rejoining enzymes"/>
    <property type="match status" value="1"/>
</dbReference>
<gene>
    <name evidence="8" type="ORF">ACFPP9_12170</name>
</gene>
<dbReference type="InterPro" id="IPR013762">
    <property type="entry name" value="Integrase-like_cat_sf"/>
</dbReference>
<keyword evidence="3 5" id="KW-0238">DNA-binding</keyword>
<dbReference type="InterPro" id="IPR044068">
    <property type="entry name" value="CB"/>
</dbReference>
<feature type="domain" description="Core-binding (CB)" evidence="7">
    <location>
        <begin position="64"/>
        <end position="147"/>
    </location>
</feature>
<dbReference type="Gene3D" id="1.10.443.10">
    <property type="entry name" value="Intergrase catalytic core"/>
    <property type="match status" value="1"/>
</dbReference>
<dbReference type="PANTHER" id="PTHR30349:SF64">
    <property type="entry name" value="PROPHAGE INTEGRASE INTD-RELATED"/>
    <property type="match status" value="1"/>
</dbReference>
<evidence type="ECO:0000256" key="4">
    <source>
        <dbReference type="ARBA" id="ARBA00023172"/>
    </source>
</evidence>
<organism evidence="8 9">
    <name type="scientific">Kaistia terrae</name>
    <dbReference type="NCBI Taxonomy" id="537017"/>
    <lineage>
        <taxon>Bacteria</taxon>
        <taxon>Pseudomonadati</taxon>
        <taxon>Pseudomonadota</taxon>
        <taxon>Alphaproteobacteria</taxon>
        <taxon>Hyphomicrobiales</taxon>
        <taxon>Kaistiaceae</taxon>
        <taxon>Kaistia</taxon>
    </lineage>
</organism>
<evidence type="ECO:0000256" key="5">
    <source>
        <dbReference type="PROSITE-ProRule" id="PRU01248"/>
    </source>
</evidence>
<evidence type="ECO:0000259" key="7">
    <source>
        <dbReference type="PROSITE" id="PS51900"/>
    </source>
</evidence>
<feature type="domain" description="Tyr recombinase" evidence="6">
    <location>
        <begin position="181"/>
        <end position="404"/>
    </location>
</feature>
<comment type="caution">
    <text evidence="8">The sequence shown here is derived from an EMBL/GenBank/DDBJ whole genome shotgun (WGS) entry which is preliminary data.</text>
</comment>
<dbReference type="EMBL" id="JBHSML010000003">
    <property type="protein sequence ID" value="MFC5516530.1"/>
    <property type="molecule type" value="Genomic_DNA"/>
</dbReference>
<proteinExistence type="inferred from homology"/>
<reference evidence="9" key="1">
    <citation type="journal article" date="2019" name="Int. J. Syst. Evol. Microbiol.">
        <title>The Global Catalogue of Microorganisms (GCM) 10K type strain sequencing project: providing services to taxonomists for standard genome sequencing and annotation.</title>
        <authorList>
            <consortium name="The Broad Institute Genomics Platform"/>
            <consortium name="The Broad Institute Genome Sequencing Center for Infectious Disease"/>
            <person name="Wu L."/>
            <person name="Ma J."/>
        </authorList>
    </citation>
    <scope>NUCLEOTIDE SEQUENCE [LARGE SCALE GENOMIC DNA]</scope>
    <source>
        <strain evidence="9">KACC 12633</strain>
    </source>
</reference>
<evidence type="ECO:0000313" key="9">
    <source>
        <dbReference type="Proteomes" id="UP001596150"/>
    </source>
</evidence>
<protein>
    <submittedName>
        <fullName evidence="8">Tyrosine-type recombinase/integrase</fullName>
    </submittedName>
</protein>
<dbReference type="PROSITE" id="PS51900">
    <property type="entry name" value="CB"/>
    <property type="match status" value="1"/>
</dbReference>